<dbReference type="Proteomes" id="UP001500831">
    <property type="component" value="Unassembled WGS sequence"/>
</dbReference>
<feature type="transmembrane region" description="Helical" evidence="1">
    <location>
        <begin position="53"/>
        <end position="73"/>
    </location>
</feature>
<keyword evidence="1" id="KW-0472">Membrane</keyword>
<proteinExistence type="predicted"/>
<sequence length="156" mass="16303">MNISPEDAARSLADARTTQARALRAEPSFPAWFTTGVALFATGVTFATEPGTAPAVTVTVIVALTAALVAMTLKLALGSRMRAHRSVIERGAMLGYAGWVLSSVAVAFAVAFPLAGAEVRYAGTYGCLVMTAFMAATGPLVARWISRRLAARVEGR</sequence>
<evidence type="ECO:0000256" key="1">
    <source>
        <dbReference type="SAM" id="Phobius"/>
    </source>
</evidence>
<evidence type="ECO:0008006" key="4">
    <source>
        <dbReference type="Google" id="ProtNLM"/>
    </source>
</evidence>
<protein>
    <recommendedName>
        <fullName evidence="4">Transmembrane protein</fullName>
    </recommendedName>
</protein>
<name>A0ABN3WFT4_9ACTN</name>
<feature type="transmembrane region" description="Helical" evidence="1">
    <location>
        <begin position="121"/>
        <end position="142"/>
    </location>
</feature>
<evidence type="ECO:0000313" key="3">
    <source>
        <dbReference type="Proteomes" id="UP001500831"/>
    </source>
</evidence>
<keyword evidence="3" id="KW-1185">Reference proteome</keyword>
<reference evidence="2 3" key="1">
    <citation type="journal article" date="2019" name="Int. J. Syst. Evol. Microbiol.">
        <title>The Global Catalogue of Microorganisms (GCM) 10K type strain sequencing project: providing services to taxonomists for standard genome sequencing and annotation.</title>
        <authorList>
            <consortium name="The Broad Institute Genomics Platform"/>
            <consortium name="The Broad Institute Genome Sequencing Center for Infectious Disease"/>
            <person name="Wu L."/>
            <person name="Ma J."/>
        </authorList>
    </citation>
    <scope>NUCLEOTIDE SEQUENCE [LARGE SCALE GENOMIC DNA]</scope>
    <source>
        <strain evidence="2 3">JCM 6242</strain>
    </source>
</reference>
<dbReference type="EMBL" id="BAAAVI010000127">
    <property type="protein sequence ID" value="GAA2913894.1"/>
    <property type="molecule type" value="Genomic_DNA"/>
</dbReference>
<keyword evidence="1" id="KW-0812">Transmembrane</keyword>
<comment type="caution">
    <text evidence="2">The sequence shown here is derived from an EMBL/GenBank/DDBJ whole genome shotgun (WGS) entry which is preliminary data.</text>
</comment>
<dbReference type="RefSeq" id="WP_344982202.1">
    <property type="nucleotide sequence ID" value="NZ_BAAAVI010000127.1"/>
</dbReference>
<keyword evidence="1" id="KW-1133">Transmembrane helix</keyword>
<organism evidence="2 3">
    <name type="scientific">Streptosporangium fragile</name>
    <dbReference type="NCBI Taxonomy" id="46186"/>
    <lineage>
        <taxon>Bacteria</taxon>
        <taxon>Bacillati</taxon>
        <taxon>Actinomycetota</taxon>
        <taxon>Actinomycetes</taxon>
        <taxon>Streptosporangiales</taxon>
        <taxon>Streptosporangiaceae</taxon>
        <taxon>Streptosporangium</taxon>
    </lineage>
</organism>
<accession>A0ABN3WFT4</accession>
<gene>
    <name evidence="2" type="ORF">GCM10010517_80440</name>
</gene>
<feature type="transmembrane region" description="Helical" evidence="1">
    <location>
        <begin position="94"/>
        <end position="115"/>
    </location>
</feature>
<feature type="transmembrane region" description="Helical" evidence="1">
    <location>
        <begin position="29"/>
        <end position="47"/>
    </location>
</feature>
<evidence type="ECO:0000313" key="2">
    <source>
        <dbReference type="EMBL" id="GAA2913894.1"/>
    </source>
</evidence>